<reference evidence="6 7" key="1">
    <citation type="submission" date="2019-02" db="EMBL/GenBank/DDBJ databases">
        <title>Deep-cultivation of Planctomycetes and their phenomic and genomic characterization uncovers novel biology.</title>
        <authorList>
            <person name="Wiegand S."/>
            <person name="Jogler M."/>
            <person name="Boedeker C."/>
            <person name="Pinto D."/>
            <person name="Vollmers J."/>
            <person name="Rivas-Marin E."/>
            <person name="Kohn T."/>
            <person name="Peeters S.H."/>
            <person name="Heuer A."/>
            <person name="Rast P."/>
            <person name="Oberbeckmann S."/>
            <person name="Bunk B."/>
            <person name="Jeske O."/>
            <person name="Meyerdierks A."/>
            <person name="Storesund J.E."/>
            <person name="Kallscheuer N."/>
            <person name="Luecker S."/>
            <person name="Lage O.M."/>
            <person name="Pohl T."/>
            <person name="Merkel B.J."/>
            <person name="Hornburger P."/>
            <person name="Mueller R.-W."/>
            <person name="Bruemmer F."/>
            <person name="Labrenz M."/>
            <person name="Spormann A.M."/>
            <person name="Op den Camp H."/>
            <person name="Overmann J."/>
            <person name="Amann R."/>
            <person name="Jetten M.S.M."/>
            <person name="Mascher T."/>
            <person name="Medema M.H."/>
            <person name="Devos D.P."/>
            <person name="Kaster A.-K."/>
            <person name="Ovreas L."/>
            <person name="Rohde M."/>
            <person name="Galperin M.Y."/>
            <person name="Jogler C."/>
        </authorList>
    </citation>
    <scope>NUCLEOTIDE SEQUENCE [LARGE SCALE GENOMIC DNA]</scope>
    <source>
        <strain evidence="6 7">CA12</strain>
    </source>
</reference>
<dbReference type="PROSITE" id="PS51318">
    <property type="entry name" value="TAT"/>
    <property type="match status" value="1"/>
</dbReference>
<dbReference type="Gene3D" id="2.102.10.10">
    <property type="entry name" value="Rieske [2Fe-2S] iron-sulphur domain"/>
    <property type="match status" value="1"/>
</dbReference>
<dbReference type="KEGG" id="acaf:CA12_19570"/>
<proteinExistence type="predicted"/>
<evidence type="ECO:0000313" key="7">
    <source>
        <dbReference type="Proteomes" id="UP000318741"/>
    </source>
</evidence>
<evidence type="ECO:0000256" key="3">
    <source>
        <dbReference type="ARBA" id="ARBA00023004"/>
    </source>
</evidence>
<dbReference type="Proteomes" id="UP000318741">
    <property type="component" value="Chromosome"/>
</dbReference>
<dbReference type="InterPro" id="IPR017941">
    <property type="entry name" value="Rieske_2Fe-2S"/>
</dbReference>
<dbReference type="GO" id="GO:0046872">
    <property type="term" value="F:metal ion binding"/>
    <property type="evidence" value="ECO:0007669"/>
    <property type="project" value="UniProtKB-KW"/>
</dbReference>
<keyword evidence="3" id="KW-0408">Iron</keyword>
<accession>A0A517P920</accession>
<evidence type="ECO:0000256" key="2">
    <source>
        <dbReference type="ARBA" id="ARBA00022723"/>
    </source>
</evidence>
<evidence type="ECO:0000313" key="6">
    <source>
        <dbReference type="EMBL" id="QDT15862.1"/>
    </source>
</evidence>
<dbReference type="CDD" id="cd03467">
    <property type="entry name" value="Rieske"/>
    <property type="match status" value="1"/>
</dbReference>
<organism evidence="6 7">
    <name type="scientific">Alienimonas californiensis</name>
    <dbReference type="NCBI Taxonomy" id="2527989"/>
    <lineage>
        <taxon>Bacteria</taxon>
        <taxon>Pseudomonadati</taxon>
        <taxon>Planctomycetota</taxon>
        <taxon>Planctomycetia</taxon>
        <taxon>Planctomycetales</taxon>
        <taxon>Planctomycetaceae</taxon>
        <taxon>Alienimonas</taxon>
    </lineage>
</organism>
<dbReference type="AlphaFoldDB" id="A0A517P920"/>
<evidence type="ECO:0000256" key="1">
    <source>
        <dbReference type="ARBA" id="ARBA00022714"/>
    </source>
</evidence>
<dbReference type="RefSeq" id="WP_207622190.1">
    <property type="nucleotide sequence ID" value="NZ_CP036265.1"/>
</dbReference>
<keyword evidence="7" id="KW-1185">Reference proteome</keyword>
<dbReference type="InterPro" id="IPR006311">
    <property type="entry name" value="TAT_signal"/>
</dbReference>
<feature type="domain" description="Rieske" evidence="5">
    <location>
        <begin position="79"/>
        <end position="186"/>
    </location>
</feature>
<dbReference type="GO" id="GO:0051537">
    <property type="term" value="F:2 iron, 2 sulfur cluster binding"/>
    <property type="evidence" value="ECO:0007669"/>
    <property type="project" value="UniProtKB-KW"/>
</dbReference>
<sequence length="203" mass="21361">MTDSATAPPAPRTGRRNWLAWAARGLYAACAAAVAWPMARFFTAPLAAEAAGPVRDRAVRLADLKPGVPRLVPITGESVDAWTRHPAVTVGRAWVVRTSPADVAPPDVEVNAFSSVCPHAGCQVSGTVQTRPNAGAEGLICPCHGAVFALDGERRPKLDGGANPSPRGLDSLDTALVQDDDGLWWVEIEYKRFELGTADGSVA</sequence>
<dbReference type="SUPFAM" id="SSF50022">
    <property type="entry name" value="ISP domain"/>
    <property type="match status" value="1"/>
</dbReference>
<dbReference type="InterPro" id="IPR036922">
    <property type="entry name" value="Rieske_2Fe-2S_sf"/>
</dbReference>
<dbReference type="Pfam" id="PF00355">
    <property type="entry name" value="Rieske"/>
    <property type="match status" value="1"/>
</dbReference>
<evidence type="ECO:0000259" key="5">
    <source>
        <dbReference type="PROSITE" id="PS51296"/>
    </source>
</evidence>
<keyword evidence="1" id="KW-0001">2Fe-2S</keyword>
<dbReference type="PROSITE" id="PS51296">
    <property type="entry name" value="RIESKE"/>
    <property type="match status" value="1"/>
</dbReference>
<evidence type="ECO:0000256" key="4">
    <source>
        <dbReference type="ARBA" id="ARBA00023014"/>
    </source>
</evidence>
<gene>
    <name evidence="6" type="primary">petC</name>
    <name evidence="6" type="ORF">CA12_19570</name>
</gene>
<name>A0A517P920_9PLAN</name>
<keyword evidence="2" id="KW-0479">Metal-binding</keyword>
<protein>
    <submittedName>
        <fullName evidence="6">Cytochrome b6-f complex iron-sulfur subunit</fullName>
    </submittedName>
</protein>
<keyword evidence="4" id="KW-0411">Iron-sulfur</keyword>
<dbReference type="EMBL" id="CP036265">
    <property type="protein sequence ID" value="QDT15862.1"/>
    <property type="molecule type" value="Genomic_DNA"/>
</dbReference>